<reference evidence="2" key="1">
    <citation type="journal article" date="2014" name="Nat. Genet.">
        <title>Genome of the human hookworm Necator americanus.</title>
        <authorList>
            <person name="Tang Y.T."/>
            <person name="Gao X."/>
            <person name="Rosa B.A."/>
            <person name="Abubucker S."/>
            <person name="Hallsworth-Pepin K."/>
            <person name="Martin J."/>
            <person name="Tyagi R."/>
            <person name="Heizer E."/>
            <person name="Zhang X."/>
            <person name="Bhonagiri-Palsikar V."/>
            <person name="Minx P."/>
            <person name="Warren W.C."/>
            <person name="Wang Q."/>
            <person name="Zhan B."/>
            <person name="Hotez P.J."/>
            <person name="Sternberg P.W."/>
            <person name="Dougall A."/>
            <person name="Gaze S.T."/>
            <person name="Mulvenna J."/>
            <person name="Sotillo J."/>
            <person name="Ranganathan S."/>
            <person name="Rabelo E.M."/>
            <person name="Wilson R.K."/>
            <person name="Felgner P.L."/>
            <person name="Bethony J."/>
            <person name="Hawdon J.M."/>
            <person name="Gasser R.B."/>
            <person name="Loukas A."/>
            <person name="Mitreva M."/>
        </authorList>
    </citation>
    <scope>NUCLEOTIDE SEQUENCE [LARGE SCALE GENOMIC DNA]</scope>
</reference>
<dbReference type="AlphaFoldDB" id="W2SGV0"/>
<gene>
    <name evidence="1" type="ORF">NECAME_05456</name>
</gene>
<accession>W2SGV0</accession>
<dbReference type="EMBL" id="KI669191">
    <property type="protein sequence ID" value="ETN68864.1"/>
    <property type="molecule type" value="Genomic_DNA"/>
</dbReference>
<evidence type="ECO:0000313" key="2">
    <source>
        <dbReference type="Proteomes" id="UP000053676"/>
    </source>
</evidence>
<dbReference type="OrthoDB" id="5862131at2759"/>
<organism evidence="1 2">
    <name type="scientific">Necator americanus</name>
    <name type="common">Human hookworm</name>
    <dbReference type="NCBI Taxonomy" id="51031"/>
    <lineage>
        <taxon>Eukaryota</taxon>
        <taxon>Metazoa</taxon>
        <taxon>Ecdysozoa</taxon>
        <taxon>Nematoda</taxon>
        <taxon>Chromadorea</taxon>
        <taxon>Rhabditida</taxon>
        <taxon>Rhabditina</taxon>
        <taxon>Rhabditomorpha</taxon>
        <taxon>Strongyloidea</taxon>
        <taxon>Ancylostomatidae</taxon>
        <taxon>Bunostominae</taxon>
        <taxon>Necator</taxon>
    </lineage>
</organism>
<keyword evidence="2" id="KW-1185">Reference proteome</keyword>
<proteinExistence type="predicted"/>
<evidence type="ECO:0000313" key="1">
    <source>
        <dbReference type="EMBL" id="ETN68864.1"/>
    </source>
</evidence>
<protein>
    <submittedName>
        <fullName evidence="1">Uncharacterized protein</fullName>
    </submittedName>
</protein>
<sequence length="114" mass="13014">MCGDKPAAGPDPDLLVQRFTAAKGEFTLKGSESATTNIDTVLRGHATVEELVKSTQEYGKEHRLFQTTYDPNRTSAYQKIFVAYAPTSYHEEEDGKAFYMDVEKFYREDHTFYN</sequence>
<dbReference type="Proteomes" id="UP000053676">
    <property type="component" value="Unassembled WGS sequence"/>
</dbReference>
<name>W2SGV0_NECAM</name>
<dbReference type="KEGG" id="nai:NECAME_05456"/>